<gene>
    <name evidence="1" type="ORF">BTN49_3201</name>
</gene>
<dbReference type="EMBL" id="NBYY01000036">
    <property type="protein sequence ID" value="PCS21311.1"/>
    <property type="molecule type" value="Genomic_DNA"/>
</dbReference>
<accession>A0A2A5SZI6</accession>
<dbReference type="AlphaFoldDB" id="A0A2A5SZI6"/>
<protein>
    <submittedName>
        <fullName evidence="1">Uncharacterized protein</fullName>
    </submittedName>
</protein>
<name>A0A2A5SZI6_9GAMM</name>
<evidence type="ECO:0000313" key="1">
    <source>
        <dbReference type="EMBL" id="PCS21311.1"/>
    </source>
</evidence>
<proteinExistence type="predicted"/>
<organism evidence="1 2">
    <name type="scientific">Candidatus Enterovibrio escicola</name>
    <dbReference type="NCBI Taxonomy" id="1927127"/>
    <lineage>
        <taxon>Bacteria</taxon>
        <taxon>Pseudomonadati</taxon>
        <taxon>Pseudomonadota</taxon>
        <taxon>Gammaproteobacteria</taxon>
        <taxon>Vibrionales</taxon>
        <taxon>Vibrionaceae</taxon>
        <taxon>Enterovibrio</taxon>
    </lineage>
</organism>
<sequence>MKFLVGTNVELKGILMPLKHSKVDDSGLVQVSFNYENGSEWCFKVKLKHEKFAEQ</sequence>
<dbReference type="Proteomes" id="UP000219020">
    <property type="component" value="Unassembled WGS sequence"/>
</dbReference>
<keyword evidence="2" id="KW-1185">Reference proteome</keyword>
<comment type="caution">
    <text evidence="1">The sequence shown here is derived from an EMBL/GenBank/DDBJ whole genome shotgun (WGS) entry which is preliminary data.</text>
</comment>
<reference evidence="2" key="1">
    <citation type="submission" date="2017-04" db="EMBL/GenBank/DDBJ databases">
        <title>Genome evolution of the luminous symbionts of deep sea anglerfish.</title>
        <authorList>
            <person name="Hendry T.A."/>
        </authorList>
    </citation>
    <scope>NUCLEOTIDE SEQUENCE [LARGE SCALE GENOMIC DNA]</scope>
</reference>
<evidence type="ECO:0000313" key="2">
    <source>
        <dbReference type="Proteomes" id="UP000219020"/>
    </source>
</evidence>